<dbReference type="AlphaFoldDB" id="A0A1I3I1Y8"/>
<feature type="chain" id="PRO_5011560979" evidence="1">
    <location>
        <begin position="27"/>
        <end position="128"/>
    </location>
</feature>
<gene>
    <name evidence="2" type="ORF">SAMN05216561_10882</name>
</gene>
<accession>A0A1I3I1Y8</accession>
<dbReference type="STRING" id="1005945.SAMN05216561_10882"/>
<dbReference type="EMBL" id="FOQG01000008">
    <property type="protein sequence ID" value="SFI41859.1"/>
    <property type="molecule type" value="Genomic_DNA"/>
</dbReference>
<organism evidence="2 3">
    <name type="scientific">Nocardioides psychrotolerans</name>
    <dbReference type="NCBI Taxonomy" id="1005945"/>
    <lineage>
        <taxon>Bacteria</taxon>
        <taxon>Bacillati</taxon>
        <taxon>Actinomycetota</taxon>
        <taxon>Actinomycetes</taxon>
        <taxon>Propionibacteriales</taxon>
        <taxon>Nocardioidaceae</taxon>
        <taxon>Nocardioides</taxon>
    </lineage>
</organism>
<keyword evidence="1" id="KW-0732">Signal</keyword>
<name>A0A1I3I1Y8_9ACTN</name>
<protein>
    <submittedName>
        <fullName evidence="2">Uncharacterized protein</fullName>
    </submittedName>
</protein>
<evidence type="ECO:0000256" key="1">
    <source>
        <dbReference type="SAM" id="SignalP"/>
    </source>
</evidence>
<sequence length="128" mass="14458">MATWQAMTVLGLAMLLSMGLSGPTGAAEPQTFTEQARRVDGSNYLVGRVTPDASERLVRYQRRLCATCAWKPYETVRTDADGRFRIRIAFPRTVKPTWRYRGYVAGTATHDRTEGRVWLACARETCRP</sequence>
<reference evidence="2 3" key="1">
    <citation type="submission" date="2016-10" db="EMBL/GenBank/DDBJ databases">
        <authorList>
            <person name="de Groot N.N."/>
        </authorList>
    </citation>
    <scope>NUCLEOTIDE SEQUENCE [LARGE SCALE GENOMIC DNA]</scope>
    <source>
        <strain evidence="2 3">CGMCC 1.11156</strain>
    </source>
</reference>
<feature type="signal peptide" evidence="1">
    <location>
        <begin position="1"/>
        <end position="26"/>
    </location>
</feature>
<dbReference type="OrthoDB" id="3783159at2"/>
<proteinExistence type="predicted"/>
<evidence type="ECO:0000313" key="3">
    <source>
        <dbReference type="Proteomes" id="UP000198649"/>
    </source>
</evidence>
<dbReference type="Proteomes" id="UP000198649">
    <property type="component" value="Unassembled WGS sequence"/>
</dbReference>
<evidence type="ECO:0000313" key="2">
    <source>
        <dbReference type="EMBL" id="SFI41859.1"/>
    </source>
</evidence>
<keyword evidence="3" id="KW-1185">Reference proteome</keyword>
<dbReference type="RefSeq" id="WP_143099733.1">
    <property type="nucleotide sequence ID" value="NZ_BKAF01000015.1"/>
</dbReference>